<name>A0A843A7G3_9CREN</name>
<dbReference type="PANTHER" id="PTHR43324">
    <property type="match status" value="1"/>
</dbReference>
<feature type="domain" description="Radical SAM core" evidence="1">
    <location>
        <begin position="185"/>
        <end position="455"/>
    </location>
</feature>
<dbReference type="InterPro" id="IPR007197">
    <property type="entry name" value="rSAM"/>
</dbReference>
<dbReference type="AlphaFoldDB" id="A0A843A7G3"/>
<dbReference type="SMART" id="SM00729">
    <property type="entry name" value="Elp3"/>
    <property type="match status" value="1"/>
</dbReference>
<gene>
    <name evidence="2" type="ORF">IOK49_01355</name>
</gene>
<dbReference type="SUPFAM" id="SSF102114">
    <property type="entry name" value="Radical SAM enzymes"/>
    <property type="match status" value="1"/>
</dbReference>
<dbReference type="GO" id="GO:0003824">
    <property type="term" value="F:catalytic activity"/>
    <property type="evidence" value="ECO:0007669"/>
    <property type="project" value="InterPro"/>
</dbReference>
<organism evidence="2 3">
    <name type="scientific">Fervidicoccus fontis</name>
    <dbReference type="NCBI Taxonomy" id="683846"/>
    <lineage>
        <taxon>Archaea</taxon>
        <taxon>Thermoproteota</taxon>
        <taxon>Thermoprotei</taxon>
        <taxon>Fervidicoccales</taxon>
        <taxon>Fervidicoccaceae</taxon>
        <taxon>Fervidicoccus</taxon>
    </lineage>
</organism>
<dbReference type="PROSITE" id="PS51918">
    <property type="entry name" value="RADICAL_SAM"/>
    <property type="match status" value="1"/>
</dbReference>
<accession>A0A843A7G3</accession>
<dbReference type="Pfam" id="PF04055">
    <property type="entry name" value="Radical_SAM"/>
    <property type="match status" value="1"/>
</dbReference>
<evidence type="ECO:0000313" key="3">
    <source>
        <dbReference type="Proteomes" id="UP000652307"/>
    </source>
</evidence>
<dbReference type="GO" id="GO:0051536">
    <property type="term" value="F:iron-sulfur cluster binding"/>
    <property type="evidence" value="ECO:0007669"/>
    <property type="project" value="InterPro"/>
</dbReference>
<dbReference type="SFLD" id="SFLDG01082">
    <property type="entry name" value="B12-binding_domain_containing"/>
    <property type="match status" value="1"/>
</dbReference>
<dbReference type="InterPro" id="IPR023404">
    <property type="entry name" value="rSAM_horseshoe"/>
</dbReference>
<evidence type="ECO:0000259" key="1">
    <source>
        <dbReference type="PROSITE" id="PS51918"/>
    </source>
</evidence>
<dbReference type="Proteomes" id="UP000652307">
    <property type="component" value="Unassembled WGS sequence"/>
</dbReference>
<dbReference type="EMBL" id="JADEZV010000001">
    <property type="protein sequence ID" value="MBE9390733.1"/>
    <property type="molecule type" value="Genomic_DNA"/>
</dbReference>
<protein>
    <submittedName>
        <fullName evidence="2">Radical SAM protein</fullName>
    </submittedName>
</protein>
<dbReference type="InterPro" id="IPR058240">
    <property type="entry name" value="rSAM_sf"/>
</dbReference>
<sequence>MARKVVILDGYTDEPAGLGVPPYIDVYPRYIAGAVWSIDPDADLRYYTIDQVRKDVDSFVKEANSSDLTAIVAGVVVPGKYIGGEPISAEELKLLGRLLGNTFTVLAGPVARFGIGQEGGKIATPPEHFKSIFSAVVRGDPEEYVKQLLKEGEVRASEYAMRKDYSEVRRFAVLGAKIITQHPNFGYNLTVELETYRGCSRWISGGCSFCIEPLYGRPVQRNPEDVILEMRELYRLGARAFRLGRQSDILVYGSKELGEKELPRPNPEFIERFFQLARDAIEGSVLHVDNSNPAVIAKYPEESKKAMLAMIEYHTPGDILAFGLENLDEEVAEINNLNSNEEVAYEAVKAVNEVGLLRGDNGMPHLLPGLNFIIGLPGERKASFEKNISFLERIYEDGFAVRRINIRKVLVIPGTRLSVMWRREYLERNEEEAERFEWIVRHVYDVKFLKRILPRGTILRDLYVEKSSNGKTYARQLGTYPLLVELSGTFNRPCILDAEIIGYKGRSVKARPVGEKDCTHVMAGT</sequence>
<dbReference type="RefSeq" id="WP_193803323.1">
    <property type="nucleotide sequence ID" value="NZ_JADEZV010000001.1"/>
</dbReference>
<dbReference type="CDD" id="cd01335">
    <property type="entry name" value="Radical_SAM"/>
    <property type="match status" value="1"/>
</dbReference>
<reference evidence="2" key="1">
    <citation type="submission" date="2020-10" db="EMBL/GenBank/DDBJ databases">
        <title>Fervidococcus fontis strain 3639Fd - the first crenarchaeon capable of growth on lipids.</title>
        <authorList>
            <person name="Kochetkova T.V."/>
            <person name="Elcheninov A.G."/>
            <person name="Toschakov S.V."/>
            <person name="Kublanov I.V."/>
        </authorList>
    </citation>
    <scope>NUCLEOTIDE SEQUENCE</scope>
    <source>
        <strain evidence="2">3639Fd</strain>
    </source>
</reference>
<dbReference type="SFLD" id="SFLDS00029">
    <property type="entry name" value="Radical_SAM"/>
    <property type="match status" value="1"/>
</dbReference>
<comment type="caution">
    <text evidence="2">The sequence shown here is derived from an EMBL/GenBank/DDBJ whole genome shotgun (WGS) entry which is preliminary data.</text>
</comment>
<dbReference type="Gene3D" id="3.80.30.20">
    <property type="entry name" value="tm_1862 like domain"/>
    <property type="match status" value="1"/>
</dbReference>
<dbReference type="PANTHER" id="PTHR43324:SF1">
    <property type="entry name" value="RADICAL SAM CORE DOMAIN-CONTAINING PROTEIN"/>
    <property type="match status" value="1"/>
</dbReference>
<dbReference type="InterPro" id="IPR006638">
    <property type="entry name" value="Elp3/MiaA/NifB-like_rSAM"/>
</dbReference>
<proteinExistence type="predicted"/>
<evidence type="ECO:0000313" key="2">
    <source>
        <dbReference type="EMBL" id="MBE9390733.1"/>
    </source>
</evidence>